<evidence type="ECO:0000256" key="15">
    <source>
        <dbReference type="PROSITE-ProRule" id="PRU00108"/>
    </source>
</evidence>
<feature type="region of interest" description="Disordered" evidence="17">
    <location>
        <begin position="334"/>
        <end position="357"/>
    </location>
</feature>
<dbReference type="CDD" id="cd00086">
    <property type="entry name" value="homeodomain"/>
    <property type="match status" value="1"/>
</dbReference>
<dbReference type="VEuPathDB" id="VectorBase:AATE013060"/>
<dbReference type="GO" id="GO:0032580">
    <property type="term" value="C:Golgi cisterna membrane"/>
    <property type="evidence" value="ECO:0007669"/>
    <property type="project" value="TreeGrafter"/>
</dbReference>
<comment type="catalytic activity">
    <reaction evidence="13">
        <text>bromide(in) = bromide(out)</text>
        <dbReference type="Rhea" id="RHEA:75383"/>
        <dbReference type="ChEBI" id="CHEBI:15858"/>
    </reaction>
</comment>
<evidence type="ECO:0000256" key="6">
    <source>
        <dbReference type="ARBA" id="ARBA00022692"/>
    </source>
</evidence>
<keyword evidence="6 18" id="KW-0812">Transmembrane</keyword>
<dbReference type="PROSITE" id="PS50071">
    <property type="entry name" value="HOMEOBOX_2"/>
    <property type="match status" value="1"/>
</dbReference>
<protein>
    <submittedName>
        <fullName evidence="19">Uncharacterized protein</fullName>
    </submittedName>
</protein>
<dbReference type="InterPro" id="IPR022535">
    <property type="entry name" value="Golgi_pH-regulator_cons_dom"/>
</dbReference>
<keyword evidence="8 15" id="KW-0238">DNA-binding</keyword>
<feature type="transmembrane region" description="Helical" evidence="18">
    <location>
        <begin position="663"/>
        <end position="685"/>
    </location>
</feature>
<evidence type="ECO:0000256" key="1">
    <source>
        <dbReference type="ARBA" id="ARBA00004123"/>
    </source>
</evidence>
<dbReference type="Gene3D" id="1.10.10.60">
    <property type="entry name" value="Homeodomain-like"/>
    <property type="match status" value="1"/>
</dbReference>
<comment type="catalytic activity">
    <reaction evidence="14">
        <text>fluoride(in) = fluoride(out)</text>
        <dbReference type="Rhea" id="RHEA:76159"/>
        <dbReference type="ChEBI" id="CHEBI:17051"/>
    </reaction>
</comment>
<feature type="transmembrane region" description="Helical" evidence="18">
    <location>
        <begin position="524"/>
        <end position="541"/>
    </location>
</feature>
<dbReference type="Pfam" id="PF00046">
    <property type="entry name" value="Homeodomain"/>
    <property type="match status" value="1"/>
</dbReference>
<evidence type="ECO:0000256" key="3">
    <source>
        <dbReference type="ARBA" id="ARBA00005661"/>
    </source>
</evidence>
<dbReference type="InterPro" id="IPR017970">
    <property type="entry name" value="Homeobox_CS"/>
</dbReference>
<evidence type="ECO:0000256" key="14">
    <source>
        <dbReference type="ARBA" id="ARBA00044702"/>
    </source>
</evidence>
<dbReference type="EnsemblMetazoa" id="AATE013060-RA">
    <property type="protein sequence ID" value="AATE013060-PA.1"/>
    <property type="gene ID" value="AATE013060"/>
</dbReference>
<dbReference type="Pfam" id="PF12537">
    <property type="entry name" value="GPHR_N"/>
    <property type="match status" value="1"/>
</dbReference>
<evidence type="ECO:0000256" key="11">
    <source>
        <dbReference type="ARBA" id="ARBA00023242"/>
    </source>
</evidence>
<dbReference type="AlphaFoldDB" id="A0A182J7X2"/>
<feature type="region of interest" description="Disordered" evidence="17">
    <location>
        <begin position="72"/>
        <end position="96"/>
    </location>
</feature>
<comment type="catalytic activity">
    <reaction evidence="12">
        <text>iodide(out) = iodide(in)</text>
        <dbReference type="Rhea" id="RHEA:66324"/>
        <dbReference type="ChEBI" id="CHEBI:16382"/>
    </reaction>
</comment>
<evidence type="ECO:0000256" key="5">
    <source>
        <dbReference type="ARBA" id="ARBA00022473"/>
    </source>
</evidence>
<dbReference type="GO" id="GO:0051452">
    <property type="term" value="P:intracellular pH reduction"/>
    <property type="evidence" value="ECO:0007669"/>
    <property type="project" value="TreeGrafter"/>
</dbReference>
<dbReference type="InterPro" id="IPR025969">
    <property type="entry name" value="ABA_GPCR_dom"/>
</dbReference>
<dbReference type="STRING" id="41427.A0A182J7X2"/>
<dbReference type="GO" id="GO:0005634">
    <property type="term" value="C:nucleus"/>
    <property type="evidence" value="ECO:0007669"/>
    <property type="project" value="UniProtKB-SubCell"/>
</dbReference>
<feature type="transmembrane region" description="Helical" evidence="18">
    <location>
        <begin position="873"/>
        <end position="892"/>
    </location>
</feature>
<keyword evidence="7 18" id="KW-1133">Transmembrane helix</keyword>
<keyword evidence="10 15" id="KW-0371">Homeobox</keyword>
<reference evidence="19" key="1">
    <citation type="submission" date="2022-08" db="UniProtKB">
        <authorList>
            <consortium name="EnsemblMetazoa"/>
        </authorList>
    </citation>
    <scope>IDENTIFICATION</scope>
    <source>
        <strain evidence="19">EBRO</strain>
    </source>
</reference>
<feature type="compositionally biased region" description="Polar residues" evidence="17">
    <location>
        <begin position="187"/>
        <end position="206"/>
    </location>
</feature>
<feature type="transmembrane region" description="Helical" evidence="18">
    <location>
        <begin position="590"/>
        <end position="612"/>
    </location>
</feature>
<dbReference type="InterPro" id="IPR015672">
    <property type="entry name" value="GPHR/GTG"/>
</dbReference>
<dbReference type="InterPro" id="IPR001356">
    <property type="entry name" value="HD"/>
</dbReference>
<dbReference type="GO" id="GO:0000981">
    <property type="term" value="F:DNA-binding transcription factor activity, RNA polymerase II-specific"/>
    <property type="evidence" value="ECO:0007669"/>
    <property type="project" value="InterPro"/>
</dbReference>
<evidence type="ECO:0000256" key="4">
    <source>
        <dbReference type="ARBA" id="ARBA00009478"/>
    </source>
</evidence>
<organism evidence="19">
    <name type="scientific">Anopheles atroparvus</name>
    <name type="common">European mosquito</name>
    <dbReference type="NCBI Taxonomy" id="41427"/>
    <lineage>
        <taxon>Eukaryota</taxon>
        <taxon>Metazoa</taxon>
        <taxon>Ecdysozoa</taxon>
        <taxon>Arthropoda</taxon>
        <taxon>Hexapoda</taxon>
        <taxon>Insecta</taxon>
        <taxon>Pterygota</taxon>
        <taxon>Neoptera</taxon>
        <taxon>Endopterygota</taxon>
        <taxon>Diptera</taxon>
        <taxon>Nematocera</taxon>
        <taxon>Culicoidea</taxon>
        <taxon>Culicidae</taxon>
        <taxon>Anophelinae</taxon>
        <taxon>Anopheles</taxon>
    </lineage>
</organism>
<evidence type="ECO:0000256" key="17">
    <source>
        <dbReference type="SAM" id="MobiDB-lite"/>
    </source>
</evidence>
<feature type="transmembrane region" description="Helical" evidence="18">
    <location>
        <begin position="838"/>
        <end position="861"/>
    </location>
</feature>
<feature type="compositionally biased region" description="Polar residues" evidence="17">
    <location>
        <begin position="334"/>
        <end position="351"/>
    </location>
</feature>
<evidence type="ECO:0000256" key="18">
    <source>
        <dbReference type="SAM" id="Phobius"/>
    </source>
</evidence>
<evidence type="ECO:0000313" key="19">
    <source>
        <dbReference type="EnsemblMetazoa" id="AATE013060-PA.1"/>
    </source>
</evidence>
<comment type="similarity">
    <text evidence="3">Belongs to the NK-2 homeobox family.</text>
</comment>
<evidence type="ECO:0000256" key="16">
    <source>
        <dbReference type="RuleBase" id="RU000682"/>
    </source>
</evidence>
<comment type="subcellular location">
    <subcellularLocation>
        <location evidence="2">Membrane</location>
        <topology evidence="2">Multi-pass membrane protein</topology>
    </subcellularLocation>
    <subcellularLocation>
        <location evidence="1 15 16">Nucleus</location>
    </subcellularLocation>
</comment>
<evidence type="ECO:0000256" key="2">
    <source>
        <dbReference type="ARBA" id="ARBA00004141"/>
    </source>
</evidence>
<dbReference type="InterPro" id="IPR009057">
    <property type="entry name" value="Homeodomain-like_sf"/>
</dbReference>
<dbReference type="PANTHER" id="PTHR15948">
    <property type="entry name" value="G-PROTEIN COUPLED RECEPTOR 89-RELATED"/>
    <property type="match status" value="1"/>
</dbReference>
<sequence length="949" mass="106093">MSSAGPGTNSVQGSIQPVPTQFYPYTSLHGPDDGGYDANFHIFPPDYYPPECDYRTENGKVPLTSQVYRHRVSTTPGPSAGKGLGSKAQRKPSTNAARKFKQTQAFKLAKEKVPNPRLEKLLTKCAPFLSWAPIFMPAATLNHNLLRAALYPIVLNSSLPRILDSMRMVPSQRSQRFHISNILELNSQQQQGSASKDQPSVPSSGVLQHHTTHPHAYPFTLSDLETPQHHPLDVPPPGSYPPAAPEEQPHPPYGAVSSQGSSCLPLQPVLNPSSVPYDPPPYYSYPHHAHHLFGGANSALGTSGTVPEPTRAPYSYGTVNLDYVPSVIQHSASSEVTNANSQQLSPDSTSPGPELYSLASYNNIPRVVNEASDRLAALEHDGPSIDPECSVDTNNNNPSADDTGPDGDLDSSSRQLQHAGRTNGHRGQSESGSGSSGGHKKRKRRILFSKTQTFELERRFKQARYLSAPEREHLANMINLTPTQVKIWFQNHRYKTKRAQTEKSTGLHARIGGGPETPVFTRPVVVHLQLIFFIGGWLFFVKQLFRNYEIRHVLVQLIFSLTLALSLTMFELIIFEIIGFLDSTSRYFHWRLGLTLLLVMVIAVIPYLIAYSCISNVRLVPAKWVQPLTSLIWLCYLYGFWRIGDPFPLLSVSRGIFTIEQAVSRIGVVGVTVMAVLSGFGAVNYPYTSMSYFIRPVSQSDILNLERRLMQTMDMILVKKKRIALDRRRNKPNQKQSIWGMISSVTQRPAGAENIGQLRLEISALEELSRQLFLEAHSMKNMQERERWAATLQGKYFNCTINIIFDRVGKKDPVTRGIEIAVHWCGFDMDIAFWSQHVSFLLVGCIVVTSIRGLLLTLTKFFYKISSSKSSNIIVLVLAQIMGMYFCSSVLLMRMNMPAEYRVIITEVLGGLHFNFYHRWFDVIFLVSALATIVVLYLLHKPPNVDSSM</sequence>
<feature type="region of interest" description="Disordered" evidence="17">
    <location>
        <begin position="187"/>
        <end position="267"/>
    </location>
</feature>
<feature type="transmembrane region" description="Helical" evidence="18">
    <location>
        <begin position="920"/>
        <end position="939"/>
    </location>
</feature>
<keyword evidence="11 15" id="KW-0539">Nucleus</keyword>
<feature type="compositionally biased region" description="Polar residues" evidence="17">
    <location>
        <begin position="1"/>
        <end position="19"/>
    </location>
</feature>
<evidence type="ECO:0000256" key="13">
    <source>
        <dbReference type="ARBA" id="ARBA00035085"/>
    </source>
</evidence>
<evidence type="ECO:0000256" key="8">
    <source>
        <dbReference type="ARBA" id="ARBA00023125"/>
    </source>
</evidence>
<feature type="transmembrane region" description="Helical" evidence="18">
    <location>
        <begin position="624"/>
        <end position="643"/>
    </location>
</feature>
<proteinExistence type="inferred from homology"/>
<dbReference type="GO" id="GO:0008308">
    <property type="term" value="F:voltage-gated monoatomic anion channel activity"/>
    <property type="evidence" value="ECO:0007669"/>
    <property type="project" value="TreeGrafter"/>
</dbReference>
<dbReference type="PROSITE" id="PS00027">
    <property type="entry name" value="HOMEOBOX_1"/>
    <property type="match status" value="1"/>
</dbReference>
<evidence type="ECO:0000256" key="7">
    <source>
        <dbReference type="ARBA" id="ARBA00022989"/>
    </source>
</evidence>
<dbReference type="Pfam" id="PF12430">
    <property type="entry name" value="ABA_GPCR"/>
    <property type="match status" value="1"/>
</dbReference>
<dbReference type="PANTHER" id="PTHR15948:SF0">
    <property type="entry name" value="GOLGI PH REGULATOR A-RELATED"/>
    <property type="match status" value="1"/>
</dbReference>
<feature type="compositionally biased region" description="Pro residues" evidence="17">
    <location>
        <begin position="233"/>
        <end position="244"/>
    </location>
</feature>
<keyword evidence="5" id="KW-0217">Developmental protein</keyword>
<evidence type="ECO:0000256" key="12">
    <source>
        <dbReference type="ARBA" id="ARBA00024145"/>
    </source>
</evidence>
<accession>A0A182J7X2</accession>
<dbReference type="SMART" id="SM00389">
    <property type="entry name" value="HOX"/>
    <property type="match status" value="1"/>
</dbReference>
<evidence type="ECO:0000256" key="10">
    <source>
        <dbReference type="ARBA" id="ARBA00023155"/>
    </source>
</evidence>
<feature type="region of interest" description="Disordered" evidence="17">
    <location>
        <begin position="380"/>
        <end position="444"/>
    </location>
</feature>
<dbReference type="SUPFAM" id="SSF46689">
    <property type="entry name" value="Homeodomain-like"/>
    <property type="match status" value="1"/>
</dbReference>
<feature type="transmembrane region" description="Helical" evidence="18">
    <location>
        <begin position="553"/>
        <end position="578"/>
    </location>
</feature>
<dbReference type="FunFam" id="1.10.10.60:FF:000101">
    <property type="entry name" value="NK2 homeobox 8"/>
    <property type="match status" value="1"/>
</dbReference>
<feature type="region of interest" description="Disordered" evidence="17">
    <location>
        <begin position="1"/>
        <end position="27"/>
    </location>
</feature>
<feature type="compositionally biased region" description="Polar residues" evidence="17">
    <location>
        <begin position="391"/>
        <end position="400"/>
    </location>
</feature>
<comment type="similarity">
    <text evidence="4">Belongs to the Golgi pH regulator (TC 1.A.38) family.</text>
</comment>
<keyword evidence="9 18" id="KW-0472">Membrane</keyword>
<feature type="DNA-binding region" description="Homeobox" evidence="15">
    <location>
        <begin position="441"/>
        <end position="500"/>
    </location>
</feature>
<evidence type="ECO:0000256" key="9">
    <source>
        <dbReference type="ARBA" id="ARBA00023136"/>
    </source>
</evidence>
<dbReference type="GO" id="GO:0003677">
    <property type="term" value="F:DNA binding"/>
    <property type="evidence" value="ECO:0007669"/>
    <property type="project" value="UniProtKB-UniRule"/>
</dbReference>
<name>A0A182J7X2_ANOAO</name>